<proteinExistence type="predicted"/>
<dbReference type="Pfam" id="PF20986">
    <property type="entry name" value="DUF6849"/>
    <property type="match status" value="1"/>
</dbReference>
<dbReference type="Pfam" id="PF02933">
    <property type="entry name" value="CDC48_2"/>
    <property type="match status" value="1"/>
</dbReference>
<evidence type="ECO:0000313" key="4">
    <source>
        <dbReference type="EMBL" id="HHI00502.1"/>
    </source>
</evidence>
<protein>
    <submittedName>
        <fullName evidence="4">ATPase</fullName>
    </submittedName>
</protein>
<organism evidence="4">
    <name type="scientific">Thermococcus litoralis</name>
    <dbReference type="NCBI Taxonomy" id="2265"/>
    <lineage>
        <taxon>Archaea</taxon>
        <taxon>Methanobacteriati</taxon>
        <taxon>Methanobacteriota</taxon>
        <taxon>Thermococci</taxon>
        <taxon>Thermococcales</taxon>
        <taxon>Thermococcaceae</taxon>
        <taxon>Thermococcus</taxon>
    </lineage>
</organism>
<dbReference type="AlphaFoldDB" id="A0A7C5JWF9"/>
<sequence length="143" mass="16346">MKLILKPLFEAPLTPDFIDVIKAKLKGKEVREGDILEIALLGKPLKFKVVYAEPKVLRITDLTVIELSEKEIFSISLEFEKKIKDVITGEDIIVVVFEDEVLILNHKGGKIFNQKFEKLKEVRLAKDIVLVVHDENKLTIIQP</sequence>
<dbReference type="Proteomes" id="UP000886217">
    <property type="component" value="Unassembled WGS sequence"/>
</dbReference>
<dbReference type="Gene3D" id="2.40.10.360">
    <property type="match status" value="1"/>
</dbReference>
<accession>A0A7C5JWF9</accession>
<dbReference type="SUPFAM" id="SSF54585">
    <property type="entry name" value="Cdc48 domain 2-like"/>
    <property type="match status" value="1"/>
</dbReference>
<dbReference type="Gene3D" id="3.10.330.10">
    <property type="match status" value="1"/>
</dbReference>
<keyword evidence="1" id="KW-0547">Nucleotide-binding</keyword>
<keyword evidence="2" id="KW-0067">ATP-binding</keyword>
<dbReference type="InterPro" id="IPR004201">
    <property type="entry name" value="Cdc48_dom2"/>
</dbReference>
<comment type="caution">
    <text evidence="4">The sequence shown here is derived from an EMBL/GenBank/DDBJ whole genome shotgun (WGS) entry which is preliminary data.</text>
</comment>
<evidence type="ECO:0000259" key="3">
    <source>
        <dbReference type="SMART" id="SM01072"/>
    </source>
</evidence>
<dbReference type="GO" id="GO:0005524">
    <property type="term" value="F:ATP binding"/>
    <property type="evidence" value="ECO:0007669"/>
    <property type="project" value="UniProtKB-KW"/>
</dbReference>
<reference evidence="4" key="1">
    <citation type="journal article" date="2020" name="mSystems">
        <title>Genome- and Community-Level Interaction Insights into Carbon Utilization and Element Cycling Functions of Hydrothermarchaeota in Hydrothermal Sediment.</title>
        <authorList>
            <person name="Zhou Z."/>
            <person name="Liu Y."/>
            <person name="Xu W."/>
            <person name="Pan J."/>
            <person name="Luo Z.H."/>
            <person name="Li M."/>
        </authorList>
    </citation>
    <scope>NUCLEOTIDE SEQUENCE [LARGE SCALE GENOMIC DNA]</scope>
    <source>
        <strain evidence="4">HyVt-93</strain>
    </source>
</reference>
<dbReference type="InterPro" id="IPR049295">
    <property type="entry name" value="DUF6849"/>
</dbReference>
<name>A0A7C5JWF9_THELI</name>
<evidence type="ECO:0000256" key="2">
    <source>
        <dbReference type="ARBA" id="ARBA00022840"/>
    </source>
</evidence>
<dbReference type="SMART" id="SM01072">
    <property type="entry name" value="CDC48_2"/>
    <property type="match status" value="1"/>
</dbReference>
<evidence type="ECO:0000256" key="1">
    <source>
        <dbReference type="ARBA" id="ARBA00022741"/>
    </source>
</evidence>
<gene>
    <name evidence="4" type="ORF">ENL40_03355</name>
</gene>
<dbReference type="EMBL" id="DRTU01000148">
    <property type="protein sequence ID" value="HHI00502.1"/>
    <property type="molecule type" value="Genomic_DNA"/>
</dbReference>
<dbReference type="InterPro" id="IPR029067">
    <property type="entry name" value="CDC48_domain_2-like_sf"/>
</dbReference>
<feature type="domain" description="CDC48" evidence="3">
    <location>
        <begin position="12"/>
        <end position="74"/>
    </location>
</feature>